<keyword evidence="11" id="KW-0675">Receptor</keyword>
<dbReference type="GO" id="GO:0015344">
    <property type="term" value="F:siderophore uptake transmembrane transporter activity"/>
    <property type="evidence" value="ECO:0007669"/>
    <property type="project" value="TreeGrafter"/>
</dbReference>
<dbReference type="AlphaFoldDB" id="A0AB33IPV5"/>
<dbReference type="SUPFAM" id="SSF56935">
    <property type="entry name" value="Porins"/>
    <property type="match status" value="1"/>
</dbReference>
<dbReference type="PANTHER" id="PTHR30069">
    <property type="entry name" value="TONB-DEPENDENT OUTER MEMBRANE RECEPTOR"/>
    <property type="match status" value="1"/>
</dbReference>
<evidence type="ECO:0000256" key="4">
    <source>
        <dbReference type="ARBA" id="ARBA00022692"/>
    </source>
</evidence>
<evidence type="ECO:0000256" key="9">
    <source>
        <dbReference type="SAM" id="SignalP"/>
    </source>
</evidence>
<name>A0AB33IPV5_9BACT</name>
<dbReference type="Gene3D" id="2.60.40.1120">
    <property type="entry name" value="Carboxypeptidase-like, regulatory domain"/>
    <property type="match status" value="1"/>
</dbReference>
<dbReference type="EMBL" id="AP035785">
    <property type="protein sequence ID" value="BFO70070.1"/>
    <property type="molecule type" value="Genomic_DNA"/>
</dbReference>
<evidence type="ECO:0000256" key="7">
    <source>
        <dbReference type="ARBA" id="ARBA00023237"/>
    </source>
</evidence>
<comment type="subcellular location">
    <subcellularLocation>
        <location evidence="1">Cell outer membrane</location>
        <topology evidence="1">Multi-pass membrane protein</topology>
    </subcellularLocation>
</comment>
<evidence type="ECO:0000256" key="3">
    <source>
        <dbReference type="ARBA" id="ARBA00022452"/>
    </source>
</evidence>
<keyword evidence="4" id="KW-0812">Transmembrane</keyword>
<dbReference type="Gene3D" id="2.170.130.10">
    <property type="entry name" value="TonB-dependent receptor, plug domain"/>
    <property type="match status" value="1"/>
</dbReference>
<feature type="signal peptide" evidence="9">
    <location>
        <begin position="1"/>
        <end position="25"/>
    </location>
</feature>
<evidence type="ECO:0000256" key="2">
    <source>
        <dbReference type="ARBA" id="ARBA00022448"/>
    </source>
</evidence>
<evidence type="ECO:0000256" key="1">
    <source>
        <dbReference type="ARBA" id="ARBA00004571"/>
    </source>
</evidence>
<sequence length="944" mass="105118">MKPKKIILLWVALLSALTAFSPAIAQTSAGTFTIKGSITDDKGNPIDVAYISFNNVMTAMSNEKGEFLLRNVKAGEFEYTASCIGYETVKGRFKVTTGSERLVIKLQEQALTLKEVTVTARQSAIGSKSEIGQDAIRHIQPKSVSDILQLLPGSLTSNPSLNNLAQANLREIGGDNNNALGTSVILDGSPLSNDGNLQALSPTRYGNSSSSNADDMGNQTTAGKGSDLRTIGVDNIASVEVIRGIPSVEYGNLTSGVVIVKTKAGHTPLEVKFKADPYSKLAYVGKGFNFSQGGALNLGVDWSQSYSDTRRHYMGYDRLTFSLGYSNVFNAKGSHPVTFNLRSSFYSNINNRKHDPQMSELELNYKNKNVGGRVSIDGNIRMDNWLTAINYDLSAQVSRTVDTHHNWIATPDGVVTDNLKTGIAPAQFLTKAYFSDYKIEGLPINVYAQVKANKYIQLNERDYTNIKAGVDYRFDDNAGDGLTFNMSNPPKSSSSQTLRPRSFSSIPSLHNLSGFIEDNTRISFGKTWLNLVAGVRLSNMFLNKSKSGRGNIVVAEPRINAEYNLLDKHNNSIFDLLSISGGFGISNKMPTLLYLYPDNAYFDNVSLSYIGDHSSLALIQTQAINNTQNPNIKPTTNRKWEVGVNFKIGRVKGYVNYFNESNRHEYGFSSMFLGMQYPRFNVPQGVSDLTFDGSQLSYTLNGSKQTATSTIATQNALWSMPDNTSRSNKQGIEYSLDLGVFKPLRTSLNIDGAWFHIKRINEKDYLNYISSTYDYVPMMPAGYGTIRDRVNTNFRFITHIPAVKMIFTTTVQVVWYENTRATYEYADGSNVYALSGDGKLYEVQPRGFYSNDGSYTEWKADYATNSKYSLMVDQYRLYDFNSDHVSPWVMLNFRFTKELGKICELSFTANNFLNTSKWHVNKNTLAKSQIYPDNYFGAEVKFKF</sequence>
<evidence type="ECO:0000313" key="11">
    <source>
        <dbReference type="EMBL" id="BFO70070.1"/>
    </source>
</evidence>
<dbReference type="SUPFAM" id="SSF49452">
    <property type="entry name" value="Starch-binding domain-like"/>
    <property type="match status" value="1"/>
</dbReference>
<evidence type="ECO:0000256" key="5">
    <source>
        <dbReference type="ARBA" id="ARBA00022729"/>
    </source>
</evidence>
<feature type="domain" description="TonB-dependent receptor plug" evidence="10">
    <location>
        <begin position="122"/>
        <end position="256"/>
    </location>
</feature>
<dbReference type="InterPro" id="IPR039426">
    <property type="entry name" value="TonB-dep_rcpt-like"/>
</dbReference>
<dbReference type="InterPro" id="IPR036942">
    <property type="entry name" value="Beta-barrel_TonB_sf"/>
</dbReference>
<dbReference type="InterPro" id="IPR037066">
    <property type="entry name" value="Plug_dom_sf"/>
</dbReference>
<dbReference type="InterPro" id="IPR012910">
    <property type="entry name" value="Plug_dom"/>
</dbReference>
<dbReference type="InterPro" id="IPR013784">
    <property type="entry name" value="Carb-bd-like_fold"/>
</dbReference>
<gene>
    <name evidence="11" type="ORF">GTC17253_00360</name>
</gene>
<keyword evidence="5 9" id="KW-0732">Signal</keyword>
<dbReference type="GO" id="GO:0009279">
    <property type="term" value="C:cell outer membrane"/>
    <property type="evidence" value="ECO:0007669"/>
    <property type="project" value="UniProtKB-SubCell"/>
</dbReference>
<dbReference type="GO" id="GO:0030246">
    <property type="term" value="F:carbohydrate binding"/>
    <property type="evidence" value="ECO:0007669"/>
    <property type="project" value="InterPro"/>
</dbReference>
<dbReference type="Pfam" id="PF13715">
    <property type="entry name" value="CarbopepD_reg_2"/>
    <property type="match status" value="1"/>
</dbReference>
<dbReference type="PANTHER" id="PTHR30069:SF29">
    <property type="entry name" value="HEMOGLOBIN AND HEMOGLOBIN-HAPTOGLOBIN-BINDING PROTEIN 1-RELATED"/>
    <property type="match status" value="1"/>
</dbReference>
<feature type="region of interest" description="Disordered" evidence="8">
    <location>
        <begin position="196"/>
        <end position="226"/>
    </location>
</feature>
<keyword evidence="3" id="KW-1134">Transmembrane beta strand</keyword>
<feature type="compositionally biased region" description="Polar residues" evidence="8">
    <location>
        <begin position="196"/>
        <end position="223"/>
    </location>
</feature>
<feature type="chain" id="PRO_5044333989" evidence="9">
    <location>
        <begin position="26"/>
        <end position="944"/>
    </location>
</feature>
<organism evidence="11">
    <name type="scientific">Prevotella sp. GTC17253</name>
    <dbReference type="NCBI Taxonomy" id="3236793"/>
    <lineage>
        <taxon>Bacteria</taxon>
        <taxon>Pseudomonadati</taxon>
        <taxon>Bacteroidota</taxon>
        <taxon>Bacteroidia</taxon>
        <taxon>Bacteroidales</taxon>
        <taxon>Prevotellaceae</taxon>
        <taxon>Prevotella</taxon>
    </lineage>
</organism>
<evidence type="ECO:0000259" key="10">
    <source>
        <dbReference type="Pfam" id="PF07715"/>
    </source>
</evidence>
<dbReference type="Pfam" id="PF07715">
    <property type="entry name" value="Plug"/>
    <property type="match status" value="1"/>
</dbReference>
<accession>A0AB33IPV5</accession>
<evidence type="ECO:0000256" key="8">
    <source>
        <dbReference type="SAM" id="MobiDB-lite"/>
    </source>
</evidence>
<keyword evidence="6" id="KW-0472">Membrane</keyword>
<dbReference type="GO" id="GO:0044718">
    <property type="term" value="P:siderophore transmembrane transport"/>
    <property type="evidence" value="ECO:0007669"/>
    <property type="project" value="TreeGrafter"/>
</dbReference>
<reference evidence="11" key="1">
    <citation type="submission" date="2024-07" db="EMBL/GenBank/DDBJ databases">
        <title>Complete genome sequence of Prevotella sp. YM-2024 GTC17253.</title>
        <authorList>
            <person name="Hayashi M."/>
            <person name="Muto Y."/>
            <person name="Tanaka K."/>
            <person name="Niwa H."/>
        </authorList>
    </citation>
    <scope>NUCLEOTIDE SEQUENCE</scope>
    <source>
        <strain evidence="11">GTC17253</strain>
    </source>
</reference>
<protein>
    <submittedName>
        <fullName evidence="11">TonB-dependent receptor</fullName>
    </submittedName>
</protein>
<keyword evidence="7" id="KW-0998">Cell outer membrane</keyword>
<proteinExistence type="predicted"/>
<dbReference type="Gene3D" id="2.40.170.20">
    <property type="entry name" value="TonB-dependent receptor, beta-barrel domain"/>
    <property type="match status" value="1"/>
</dbReference>
<keyword evidence="2" id="KW-0813">Transport</keyword>
<evidence type="ECO:0000256" key="6">
    <source>
        <dbReference type="ARBA" id="ARBA00023136"/>
    </source>
</evidence>